<dbReference type="EMBL" id="FQUJ01000005">
    <property type="protein sequence ID" value="SHE91774.1"/>
    <property type="molecule type" value="Genomic_DNA"/>
</dbReference>
<dbReference type="Pfam" id="PF02472">
    <property type="entry name" value="ExbD"/>
    <property type="match status" value="1"/>
</dbReference>
<dbReference type="PANTHER" id="PTHR30558">
    <property type="entry name" value="EXBD MEMBRANE COMPONENT OF PMF-DRIVEN MACROMOLECULE IMPORT SYSTEM"/>
    <property type="match status" value="1"/>
</dbReference>
<evidence type="ECO:0000313" key="11">
    <source>
        <dbReference type="EMBL" id="SHE91774.1"/>
    </source>
</evidence>
<feature type="transmembrane region" description="Helical" evidence="10">
    <location>
        <begin position="20"/>
        <end position="40"/>
    </location>
</feature>
<dbReference type="AlphaFoldDB" id="A0A1M4XE41"/>
<evidence type="ECO:0000256" key="4">
    <source>
        <dbReference type="ARBA" id="ARBA00022519"/>
    </source>
</evidence>
<dbReference type="GO" id="GO:0005886">
    <property type="term" value="C:plasma membrane"/>
    <property type="evidence" value="ECO:0007669"/>
    <property type="project" value="UniProtKB-SubCell"/>
</dbReference>
<dbReference type="GO" id="GO:0022857">
    <property type="term" value="F:transmembrane transporter activity"/>
    <property type="evidence" value="ECO:0007669"/>
    <property type="project" value="InterPro"/>
</dbReference>
<dbReference type="OrthoDB" id="9798629at2"/>
<evidence type="ECO:0000256" key="8">
    <source>
        <dbReference type="ARBA" id="ARBA00023136"/>
    </source>
</evidence>
<dbReference type="InterPro" id="IPR014168">
    <property type="entry name" value="Tol-Pal_TolR"/>
</dbReference>
<dbReference type="STRING" id="1121942.SAMN02745148_01428"/>
<dbReference type="HAMAP" id="MF_02203">
    <property type="entry name" value="TolR"/>
    <property type="match status" value="1"/>
</dbReference>
<dbReference type="PANTHER" id="PTHR30558:SF7">
    <property type="entry name" value="TOL-PAL SYSTEM PROTEIN TOLR"/>
    <property type="match status" value="1"/>
</dbReference>
<gene>
    <name evidence="10" type="primary">tolR</name>
    <name evidence="11" type="ORF">SAMN02745148_01428</name>
</gene>
<evidence type="ECO:0000313" key="12">
    <source>
        <dbReference type="Proteomes" id="UP000184346"/>
    </source>
</evidence>
<comment type="subcellular location">
    <subcellularLocation>
        <location evidence="10">Cell inner membrane</location>
        <topology evidence="10">Single-pass membrane protein</topology>
    </subcellularLocation>
    <subcellularLocation>
        <location evidence="1">Cell membrane</location>
        <topology evidence="1">Single-pass membrane protein</topology>
    </subcellularLocation>
</comment>
<evidence type="ECO:0000256" key="3">
    <source>
        <dbReference type="ARBA" id="ARBA00022475"/>
    </source>
</evidence>
<keyword evidence="12" id="KW-1185">Reference proteome</keyword>
<evidence type="ECO:0000256" key="2">
    <source>
        <dbReference type="ARBA" id="ARBA00005811"/>
    </source>
</evidence>
<dbReference type="RefSeq" id="WP_072821189.1">
    <property type="nucleotide sequence ID" value="NZ_FQUJ01000005.1"/>
</dbReference>
<comment type="similarity">
    <text evidence="2 10">Belongs to the ExbD/TolR family.</text>
</comment>
<comment type="subunit">
    <text evidence="10">The Tol-Pal system is composed of five core proteins: the inner membrane proteins TolA, TolQ and TolR, the periplasmic protein TolB and the outer membrane protein Pal. They form a network linking the inner and outer membranes and the peptidoglycan layer.</text>
</comment>
<evidence type="ECO:0000256" key="9">
    <source>
        <dbReference type="ARBA" id="ARBA00023306"/>
    </source>
</evidence>
<dbReference type="Gene3D" id="3.30.420.270">
    <property type="match status" value="1"/>
</dbReference>
<organism evidence="11 12">
    <name type="scientific">Modicisalibacter ilicicola DSM 19980</name>
    <dbReference type="NCBI Taxonomy" id="1121942"/>
    <lineage>
        <taxon>Bacteria</taxon>
        <taxon>Pseudomonadati</taxon>
        <taxon>Pseudomonadota</taxon>
        <taxon>Gammaproteobacteria</taxon>
        <taxon>Oceanospirillales</taxon>
        <taxon>Halomonadaceae</taxon>
        <taxon>Modicisalibacter</taxon>
    </lineage>
</organism>
<keyword evidence="8 10" id="KW-0472">Membrane</keyword>
<keyword evidence="5 10" id="KW-0132">Cell division</keyword>
<dbReference type="Proteomes" id="UP000184346">
    <property type="component" value="Unassembled WGS sequence"/>
</dbReference>
<evidence type="ECO:0000256" key="7">
    <source>
        <dbReference type="ARBA" id="ARBA00022989"/>
    </source>
</evidence>
<dbReference type="InterPro" id="IPR003400">
    <property type="entry name" value="ExbD"/>
</dbReference>
<evidence type="ECO:0000256" key="10">
    <source>
        <dbReference type="HAMAP-Rule" id="MF_02203"/>
    </source>
</evidence>
<keyword evidence="4 10" id="KW-0997">Cell inner membrane</keyword>
<comment type="function">
    <text evidence="10">Part of the Tol-Pal system, which plays a role in outer membrane invagination during cell division and is important for maintaining outer membrane integrity.</text>
</comment>
<evidence type="ECO:0000256" key="6">
    <source>
        <dbReference type="ARBA" id="ARBA00022692"/>
    </source>
</evidence>
<evidence type="ECO:0000256" key="1">
    <source>
        <dbReference type="ARBA" id="ARBA00004162"/>
    </source>
</evidence>
<name>A0A1M4XE41_9GAMM</name>
<dbReference type="GO" id="GO:0051301">
    <property type="term" value="P:cell division"/>
    <property type="evidence" value="ECO:0007669"/>
    <property type="project" value="UniProtKB-UniRule"/>
</dbReference>
<keyword evidence="6 10" id="KW-0812">Transmembrane</keyword>
<sequence>MHGPFNRGPGRKPMGEINVVPFIDVMLVLLVIFMITAPMLTQGVQVDLPRVTSEPIESMEDREPITVTIDEQGRYYISLGDELSPVPLDDISNKVIAVLERRPDTPVLVKGHRNVPYGQVVTLMSTLQTAGVPNVGLISEPPPSDS</sequence>
<keyword evidence="9 10" id="KW-0131">Cell cycle</keyword>
<keyword evidence="3 10" id="KW-1003">Cell membrane</keyword>
<keyword evidence="7 10" id="KW-1133">Transmembrane helix</keyword>
<proteinExistence type="inferred from homology"/>
<reference evidence="11 12" key="1">
    <citation type="submission" date="2016-11" db="EMBL/GenBank/DDBJ databases">
        <authorList>
            <person name="Jaros S."/>
            <person name="Januszkiewicz K."/>
            <person name="Wedrychowicz H."/>
        </authorList>
    </citation>
    <scope>NUCLEOTIDE SEQUENCE [LARGE SCALE GENOMIC DNA]</scope>
    <source>
        <strain evidence="11 12">DSM 19980</strain>
    </source>
</reference>
<evidence type="ECO:0000256" key="5">
    <source>
        <dbReference type="ARBA" id="ARBA00022618"/>
    </source>
</evidence>
<dbReference type="NCBIfam" id="TIGR02801">
    <property type="entry name" value="tolR"/>
    <property type="match status" value="1"/>
</dbReference>
<protein>
    <recommendedName>
        <fullName evidence="10">Tol-Pal system protein TolR</fullName>
    </recommendedName>
</protein>
<dbReference type="GO" id="GO:0015031">
    <property type="term" value="P:protein transport"/>
    <property type="evidence" value="ECO:0007669"/>
    <property type="project" value="InterPro"/>
</dbReference>
<accession>A0A1M4XE41</accession>